<name>A0A9D1AN82_9FIRM</name>
<reference evidence="11" key="1">
    <citation type="submission" date="2020-10" db="EMBL/GenBank/DDBJ databases">
        <authorList>
            <person name="Gilroy R."/>
        </authorList>
    </citation>
    <scope>NUCLEOTIDE SEQUENCE</scope>
    <source>
        <strain evidence="11">ChiSxjej1B13-7958</strain>
    </source>
</reference>
<comment type="similarity">
    <text evidence="2 9">Belongs to the RecN family.</text>
</comment>
<evidence type="ECO:0000313" key="11">
    <source>
        <dbReference type="EMBL" id="HIR46553.1"/>
    </source>
</evidence>
<sequence length="556" mass="61625">MLSELYIENIAVIEKAGIQFRKGLNILTGETGAGKSIVIDSIHAVLGERTSRDLVRTGAKSAFVSASFDDLPDAVLEKAREYGFEPEDGGLLLQRTISAEGKSSCRVNGRPTSVSVLRDLGRFLLSIHGQHDTYELLSPELHLAYVDRMGETEALLEDYRKEYREMEHCRREWEKLQMDETNKARRIDLLQYQIQELEAAQLHPGEQEELAARKTLYGNSEKVSAALGEARACLEGGEEGGGAVSEVQSAAAALQEAARFLPALSETAERLQTLSYDLQDCQEMLRDASSQLDYDPAQLEEIEERLDLLYRLGLKYGGTEEAMLQYLEECQSELETITLSEEHAARFAQAYQEARTKAKQHAAVLSEKRRKAGEILAGRVQEELKLLDMPNVRFEVEQTACELGPDGADKLQFLVSTNPGEPPKPIAKIASGGELSRIMLALKTVLSNQDLVGTMIFDEVDTGIGGSAAGKVGKKLKEVSRSRQVICVTHSAQIAAMAETQFRIEKKVSENRTFTDVRLLSHEERQKEIARMIGGADVTELTMKNAEEMLRLAQTS</sequence>
<evidence type="ECO:0000256" key="9">
    <source>
        <dbReference type="PIRNR" id="PIRNR003128"/>
    </source>
</evidence>
<dbReference type="Gene3D" id="3.40.50.300">
    <property type="entry name" value="P-loop containing nucleotide triphosphate hydrolases"/>
    <property type="match status" value="2"/>
</dbReference>
<dbReference type="PIRSF" id="PIRSF003128">
    <property type="entry name" value="RecN"/>
    <property type="match status" value="1"/>
</dbReference>
<dbReference type="GO" id="GO:0009432">
    <property type="term" value="P:SOS response"/>
    <property type="evidence" value="ECO:0007669"/>
    <property type="project" value="TreeGrafter"/>
</dbReference>
<comment type="caution">
    <text evidence="11">The sequence shown here is derived from an EMBL/GenBank/DDBJ whole genome shotgun (WGS) entry which is preliminary data.</text>
</comment>
<evidence type="ECO:0000313" key="12">
    <source>
        <dbReference type="Proteomes" id="UP000824242"/>
    </source>
</evidence>
<dbReference type="FunFam" id="3.40.50.300:FF:000356">
    <property type="entry name" value="DNA repair protein RecN"/>
    <property type="match status" value="1"/>
</dbReference>
<dbReference type="Pfam" id="PF02463">
    <property type="entry name" value="SMC_N"/>
    <property type="match status" value="1"/>
</dbReference>
<dbReference type="GO" id="GO:0005524">
    <property type="term" value="F:ATP binding"/>
    <property type="evidence" value="ECO:0007669"/>
    <property type="project" value="UniProtKB-KW"/>
</dbReference>
<dbReference type="Proteomes" id="UP000824242">
    <property type="component" value="Unassembled WGS sequence"/>
</dbReference>
<evidence type="ECO:0000256" key="2">
    <source>
        <dbReference type="ARBA" id="ARBA00009441"/>
    </source>
</evidence>
<evidence type="ECO:0000256" key="8">
    <source>
        <dbReference type="ARBA" id="ARBA00033408"/>
    </source>
</evidence>
<comment type="function">
    <text evidence="1 9">May be involved in recombinational repair of damaged DNA.</text>
</comment>
<keyword evidence="4" id="KW-0547">Nucleotide-binding</keyword>
<evidence type="ECO:0000256" key="5">
    <source>
        <dbReference type="ARBA" id="ARBA00022763"/>
    </source>
</evidence>
<dbReference type="GO" id="GO:0043590">
    <property type="term" value="C:bacterial nucleoid"/>
    <property type="evidence" value="ECO:0007669"/>
    <property type="project" value="TreeGrafter"/>
</dbReference>
<protein>
    <recommendedName>
        <fullName evidence="3 9">DNA repair protein RecN</fullName>
    </recommendedName>
    <alternativeName>
        <fullName evidence="8 9">Recombination protein N</fullName>
    </alternativeName>
</protein>
<dbReference type="EMBL" id="DVGZ01000028">
    <property type="protein sequence ID" value="HIR46553.1"/>
    <property type="molecule type" value="Genomic_DNA"/>
</dbReference>
<keyword evidence="7 9" id="KW-0234">DNA repair</keyword>
<dbReference type="SUPFAM" id="SSF52540">
    <property type="entry name" value="P-loop containing nucleoside triphosphate hydrolases"/>
    <property type="match status" value="2"/>
</dbReference>
<evidence type="ECO:0000256" key="6">
    <source>
        <dbReference type="ARBA" id="ARBA00022840"/>
    </source>
</evidence>
<evidence type="ECO:0000259" key="10">
    <source>
        <dbReference type="Pfam" id="PF02463"/>
    </source>
</evidence>
<dbReference type="NCBIfam" id="TIGR00634">
    <property type="entry name" value="recN"/>
    <property type="match status" value="1"/>
</dbReference>
<dbReference type="InterPro" id="IPR003395">
    <property type="entry name" value="RecF/RecN/SMC_N"/>
</dbReference>
<dbReference type="PANTHER" id="PTHR11059">
    <property type="entry name" value="DNA REPAIR PROTEIN RECN"/>
    <property type="match status" value="1"/>
</dbReference>
<dbReference type="CDD" id="cd03241">
    <property type="entry name" value="ABC_RecN"/>
    <property type="match status" value="2"/>
</dbReference>
<dbReference type="FunFam" id="3.40.50.300:FF:000319">
    <property type="entry name" value="DNA repair protein RecN"/>
    <property type="match status" value="1"/>
</dbReference>
<organism evidence="11 12">
    <name type="scientific">Candidatus Caccousia avicola</name>
    <dbReference type="NCBI Taxonomy" id="2840721"/>
    <lineage>
        <taxon>Bacteria</taxon>
        <taxon>Bacillati</taxon>
        <taxon>Bacillota</taxon>
        <taxon>Clostridia</taxon>
        <taxon>Eubacteriales</taxon>
        <taxon>Oscillospiraceae</taxon>
        <taxon>Oscillospiraceae incertae sedis</taxon>
        <taxon>Candidatus Caccousia</taxon>
    </lineage>
</organism>
<dbReference type="InterPro" id="IPR004604">
    <property type="entry name" value="DNA_recomb/repair_RecN"/>
</dbReference>
<dbReference type="GO" id="GO:0006281">
    <property type="term" value="P:DNA repair"/>
    <property type="evidence" value="ECO:0007669"/>
    <property type="project" value="UniProtKB-KW"/>
</dbReference>
<dbReference type="GO" id="GO:0006310">
    <property type="term" value="P:DNA recombination"/>
    <property type="evidence" value="ECO:0007669"/>
    <property type="project" value="InterPro"/>
</dbReference>
<evidence type="ECO:0000256" key="3">
    <source>
        <dbReference type="ARBA" id="ARBA00021315"/>
    </source>
</evidence>
<dbReference type="AlphaFoldDB" id="A0A9D1AN82"/>
<proteinExistence type="inferred from homology"/>
<accession>A0A9D1AN82</accession>
<dbReference type="InterPro" id="IPR027417">
    <property type="entry name" value="P-loop_NTPase"/>
</dbReference>
<evidence type="ECO:0000256" key="1">
    <source>
        <dbReference type="ARBA" id="ARBA00003618"/>
    </source>
</evidence>
<gene>
    <name evidence="11" type="primary">recN</name>
    <name evidence="11" type="ORF">IAB89_02680</name>
</gene>
<reference evidence="11" key="2">
    <citation type="journal article" date="2021" name="PeerJ">
        <title>Extensive microbial diversity within the chicken gut microbiome revealed by metagenomics and culture.</title>
        <authorList>
            <person name="Gilroy R."/>
            <person name="Ravi A."/>
            <person name="Getino M."/>
            <person name="Pursley I."/>
            <person name="Horton D.L."/>
            <person name="Alikhan N.F."/>
            <person name="Baker D."/>
            <person name="Gharbi K."/>
            <person name="Hall N."/>
            <person name="Watson M."/>
            <person name="Adriaenssens E.M."/>
            <person name="Foster-Nyarko E."/>
            <person name="Jarju S."/>
            <person name="Secka A."/>
            <person name="Antonio M."/>
            <person name="Oren A."/>
            <person name="Chaudhuri R.R."/>
            <person name="La Ragione R."/>
            <person name="Hildebrand F."/>
            <person name="Pallen M.J."/>
        </authorList>
    </citation>
    <scope>NUCLEOTIDE SEQUENCE</scope>
    <source>
        <strain evidence="11">ChiSxjej1B13-7958</strain>
    </source>
</reference>
<feature type="domain" description="RecF/RecN/SMC N-terminal" evidence="10">
    <location>
        <begin position="2"/>
        <end position="507"/>
    </location>
</feature>
<keyword evidence="6" id="KW-0067">ATP-binding</keyword>
<dbReference type="PANTHER" id="PTHR11059:SF0">
    <property type="entry name" value="DNA REPAIR PROTEIN RECN"/>
    <property type="match status" value="1"/>
</dbReference>
<evidence type="ECO:0000256" key="7">
    <source>
        <dbReference type="ARBA" id="ARBA00023204"/>
    </source>
</evidence>
<keyword evidence="5 9" id="KW-0227">DNA damage</keyword>
<evidence type="ECO:0000256" key="4">
    <source>
        <dbReference type="ARBA" id="ARBA00022741"/>
    </source>
</evidence>